<evidence type="ECO:0000256" key="2">
    <source>
        <dbReference type="SAM" id="SignalP"/>
    </source>
</evidence>
<feature type="signal peptide" evidence="2">
    <location>
        <begin position="1"/>
        <end position="19"/>
    </location>
</feature>
<dbReference type="Proteomes" id="UP001652700">
    <property type="component" value="Unplaced"/>
</dbReference>
<dbReference type="OrthoDB" id="8188574at2759"/>
<protein>
    <submittedName>
        <fullName evidence="5">Uncharacterized protein LOC114337682</fullName>
    </submittedName>
</protein>
<name>A0A6P7GJP0_DIAVI</name>
<keyword evidence="2" id="KW-0732">Signal</keyword>
<dbReference type="InParanoid" id="A0A6P7GJP0"/>
<feature type="chain" id="PRO_5028041444" evidence="2">
    <location>
        <begin position="20"/>
        <end position="217"/>
    </location>
</feature>
<reference evidence="3" key="2">
    <citation type="submission" date="2025-05" db="UniProtKB">
        <authorList>
            <consortium name="EnsemblMetazoa"/>
        </authorList>
    </citation>
    <scope>IDENTIFICATION</scope>
</reference>
<proteinExistence type="predicted"/>
<accession>A0A6P7GJP0</accession>
<feature type="region of interest" description="Disordered" evidence="1">
    <location>
        <begin position="116"/>
        <end position="217"/>
    </location>
</feature>
<dbReference type="EnsemblMetazoa" id="XM_050645944.1">
    <property type="protein sequence ID" value="XP_050501901.1"/>
    <property type="gene ID" value="LOC126881585"/>
</dbReference>
<reference evidence="5" key="1">
    <citation type="submission" date="2025-04" db="UniProtKB">
        <authorList>
            <consortium name="RefSeq"/>
        </authorList>
    </citation>
    <scope>IDENTIFICATION</scope>
    <source>
        <tissue evidence="5">Whole insect</tissue>
    </source>
</reference>
<evidence type="ECO:0000256" key="1">
    <source>
        <dbReference type="SAM" id="MobiDB-lite"/>
    </source>
</evidence>
<dbReference type="AlphaFoldDB" id="A0A6P7GJP0"/>
<evidence type="ECO:0000313" key="4">
    <source>
        <dbReference type="Proteomes" id="UP001652700"/>
    </source>
</evidence>
<dbReference type="RefSeq" id="XP_028143995.1">
    <property type="nucleotide sequence ID" value="XM_028288194.1"/>
</dbReference>
<sequence length="217" mass="24227">MKVTVIVSVLLCCLLGINSLIIPDELPSLLSVIYSSIPTLKKGTDSRLGWGFRLGNRADFQVLVELGPQKYTEPLGNQVPQEGNRKRNTLETLKDTLWAQNQELKRLKAELQKEERIAQRNKQKSQHNEVIKKSTNTVPNLDGANWLRSWSSSINKRQHPTPMKAKPGLGVGEIDAKSVFPEDEADTKERQAMDQARSHKTSATTSKADALDNVSLD</sequence>
<organism evidence="5">
    <name type="scientific">Diabrotica virgifera virgifera</name>
    <name type="common">western corn rootworm</name>
    <dbReference type="NCBI Taxonomy" id="50390"/>
    <lineage>
        <taxon>Eukaryota</taxon>
        <taxon>Metazoa</taxon>
        <taxon>Ecdysozoa</taxon>
        <taxon>Arthropoda</taxon>
        <taxon>Hexapoda</taxon>
        <taxon>Insecta</taxon>
        <taxon>Pterygota</taxon>
        <taxon>Neoptera</taxon>
        <taxon>Endopterygota</taxon>
        <taxon>Coleoptera</taxon>
        <taxon>Polyphaga</taxon>
        <taxon>Cucujiformia</taxon>
        <taxon>Chrysomeloidea</taxon>
        <taxon>Chrysomelidae</taxon>
        <taxon>Galerucinae</taxon>
        <taxon>Diabroticina</taxon>
        <taxon>Diabroticites</taxon>
        <taxon>Diabrotica</taxon>
    </lineage>
</organism>
<evidence type="ECO:0000313" key="3">
    <source>
        <dbReference type="EnsemblMetazoa" id="XP_050501901.1"/>
    </source>
</evidence>
<keyword evidence="4" id="KW-1185">Reference proteome</keyword>
<evidence type="ECO:0000313" key="5">
    <source>
        <dbReference type="RefSeq" id="XP_028143995.1"/>
    </source>
</evidence>
<gene>
    <name evidence="5" type="primary">LOC114337682</name>
</gene>